<organism evidence="1 2">
    <name type="scientific">Streblomastix strix</name>
    <dbReference type="NCBI Taxonomy" id="222440"/>
    <lineage>
        <taxon>Eukaryota</taxon>
        <taxon>Metamonada</taxon>
        <taxon>Preaxostyla</taxon>
        <taxon>Oxymonadida</taxon>
        <taxon>Streblomastigidae</taxon>
        <taxon>Streblomastix</taxon>
    </lineage>
</organism>
<sequence length="27" mass="3204">GNSRIRFCLRGCALCGRGDLRWMYRNE</sequence>
<gene>
    <name evidence="1" type="ORF">EZS28_053481</name>
</gene>
<name>A0A5J4RA62_9EUKA</name>
<feature type="non-terminal residue" evidence="1">
    <location>
        <position position="1"/>
    </location>
</feature>
<evidence type="ECO:0000313" key="1">
    <source>
        <dbReference type="EMBL" id="KAA6330592.1"/>
    </source>
</evidence>
<dbReference type="Proteomes" id="UP000324800">
    <property type="component" value="Unassembled WGS sequence"/>
</dbReference>
<dbReference type="AlphaFoldDB" id="A0A5J4RA62"/>
<comment type="caution">
    <text evidence="1">The sequence shown here is derived from an EMBL/GenBank/DDBJ whole genome shotgun (WGS) entry which is preliminary data.</text>
</comment>
<dbReference type="EMBL" id="SNRW01042806">
    <property type="protein sequence ID" value="KAA6330592.1"/>
    <property type="molecule type" value="Genomic_DNA"/>
</dbReference>
<accession>A0A5J4RA62</accession>
<reference evidence="1 2" key="1">
    <citation type="submission" date="2019-03" db="EMBL/GenBank/DDBJ databases">
        <title>Single cell metagenomics reveals metabolic interactions within the superorganism composed of flagellate Streblomastix strix and complex community of Bacteroidetes bacteria on its surface.</title>
        <authorList>
            <person name="Treitli S.C."/>
            <person name="Kolisko M."/>
            <person name="Husnik F."/>
            <person name="Keeling P."/>
            <person name="Hampl V."/>
        </authorList>
    </citation>
    <scope>NUCLEOTIDE SEQUENCE [LARGE SCALE GENOMIC DNA]</scope>
    <source>
        <strain evidence="1">ST1C</strain>
    </source>
</reference>
<evidence type="ECO:0000313" key="2">
    <source>
        <dbReference type="Proteomes" id="UP000324800"/>
    </source>
</evidence>
<proteinExistence type="predicted"/>
<protein>
    <submittedName>
        <fullName evidence="1">Uncharacterized protein</fullName>
    </submittedName>
</protein>